<keyword evidence="2" id="KW-0677">Repeat</keyword>
<accession>A0A7S7LUT2</accession>
<organism evidence="5 6">
    <name type="scientific">Candidatus Sulfurimonas baltica</name>
    <dbReference type="NCBI Taxonomy" id="2740404"/>
    <lineage>
        <taxon>Bacteria</taxon>
        <taxon>Pseudomonadati</taxon>
        <taxon>Campylobacterota</taxon>
        <taxon>Epsilonproteobacteria</taxon>
        <taxon>Campylobacterales</taxon>
        <taxon>Sulfurimonadaceae</taxon>
        <taxon>Sulfurimonas</taxon>
    </lineage>
</organism>
<keyword evidence="3" id="KW-0325">Glycoprotein</keyword>
<dbReference type="EMBL" id="CP054492">
    <property type="protein sequence ID" value="QOY51872.1"/>
    <property type="molecule type" value="Genomic_DNA"/>
</dbReference>
<dbReference type="Proteomes" id="UP000593994">
    <property type="component" value="Chromosome"/>
</dbReference>
<dbReference type="InterPro" id="IPR001258">
    <property type="entry name" value="NHL_repeat"/>
</dbReference>
<reference evidence="5 6" key="1">
    <citation type="submission" date="2020-05" db="EMBL/GenBank/DDBJ databases">
        <title>Sulfurimonas marisnigri, sp. nov., and Sulfurimonas baltica, sp. nov., manganese oxide reducing chemolithoautotrophs of the class Epsilonproteobacteria isolated from the pelagic redoxclines of the Black and Baltic Seas and emended description of the genus Sulfurimonas.</title>
        <authorList>
            <person name="Henkel J.V."/>
            <person name="Laudan C."/>
            <person name="Werner J."/>
            <person name="Neu T."/>
            <person name="Plewe S."/>
            <person name="Sproer C."/>
            <person name="Bunk B."/>
            <person name="Schulz-Vogt H.N."/>
        </authorList>
    </citation>
    <scope>NUCLEOTIDE SEQUENCE [LARGE SCALE GENOMIC DNA]</scope>
    <source>
        <strain evidence="5 6">GD2</strain>
    </source>
</reference>
<name>A0A7S7LUT2_9BACT</name>
<dbReference type="RefSeq" id="WP_194369453.1">
    <property type="nucleotide sequence ID" value="NZ_CP054492.1"/>
</dbReference>
<dbReference type="KEGG" id="sbal:HUE88_12350"/>
<evidence type="ECO:0000256" key="4">
    <source>
        <dbReference type="PROSITE-ProRule" id="PRU00504"/>
    </source>
</evidence>
<protein>
    <submittedName>
        <fullName evidence="5">6-bladed beta-propeller</fullName>
    </submittedName>
</protein>
<dbReference type="AlphaFoldDB" id="A0A7S7LUT2"/>
<dbReference type="Pfam" id="PF17170">
    <property type="entry name" value="DUF5128"/>
    <property type="match status" value="2"/>
</dbReference>
<dbReference type="GO" id="GO:0005576">
    <property type="term" value="C:extracellular region"/>
    <property type="evidence" value="ECO:0007669"/>
    <property type="project" value="TreeGrafter"/>
</dbReference>
<keyword evidence="6" id="KW-1185">Reference proteome</keyword>
<evidence type="ECO:0000313" key="6">
    <source>
        <dbReference type="Proteomes" id="UP000593994"/>
    </source>
</evidence>
<feature type="repeat" description="NHL" evidence="4">
    <location>
        <begin position="197"/>
        <end position="241"/>
    </location>
</feature>
<proteinExistence type="predicted"/>
<evidence type="ECO:0000256" key="3">
    <source>
        <dbReference type="ARBA" id="ARBA00023180"/>
    </source>
</evidence>
<dbReference type="PANTHER" id="PTHR10680">
    <property type="entry name" value="PEPTIDYL-GLYCINE ALPHA-AMIDATING MONOOXYGENASE"/>
    <property type="match status" value="1"/>
</dbReference>
<dbReference type="PANTHER" id="PTHR10680:SF28">
    <property type="entry name" value="SMP-30_GLUCONOLACTONASE_LRE-LIKE REGION DOMAIN-CONTAINING PROTEIN"/>
    <property type="match status" value="1"/>
</dbReference>
<dbReference type="PROSITE" id="PS51257">
    <property type="entry name" value="PROKAR_LIPOPROTEIN"/>
    <property type="match status" value="1"/>
</dbReference>
<evidence type="ECO:0000256" key="1">
    <source>
        <dbReference type="ARBA" id="ARBA00022729"/>
    </source>
</evidence>
<dbReference type="Gene3D" id="2.120.10.30">
    <property type="entry name" value="TolB, C-terminal domain"/>
    <property type="match status" value="1"/>
</dbReference>
<feature type="repeat" description="NHL" evidence="4">
    <location>
        <begin position="148"/>
        <end position="192"/>
    </location>
</feature>
<dbReference type="InterPro" id="IPR011042">
    <property type="entry name" value="6-blade_b-propeller_TolB-like"/>
</dbReference>
<evidence type="ECO:0000256" key="2">
    <source>
        <dbReference type="ARBA" id="ARBA00022737"/>
    </source>
</evidence>
<sequence>MRIFFIFSFIVVSILFQGCFSKEVKVEKVNIVYPSFPDEPRIQYLETYRGENNEKVELNTLDIILGESIENKSKNPLIVKPYGVTIDNGKLYAVDTATKMIFVIDEKTKDVSFIGDGLSGPVGIAFDSKGFAYISDTRRKAVMVYNEKGKLLTAIGSRLEFAQPTGIAIDKKLNRLYVADTKGHKIKVFDIETKKMLLEIGKRGHADGEFNFPTNVAIDSRNNNLIVSDTQNFRVQIFDKDGKFIRTFGKVGTRPGEFTRPKGIGVDSEGHIYVTDSAFNNVQVFDDKGTLLLYFGGAGYVKPGTFRLISGLYIDENDKIIIADGFTGRIQTFQYLSEKWKLSNPEKYKELSGLNGKINKEEMRIKKELEKELYNEAENK</sequence>
<dbReference type="PROSITE" id="PS51125">
    <property type="entry name" value="NHL"/>
    <property type="match status" value="3"/>
</dbReference>
<feature type="repeat" description="NHL" evidence="4">
    <location>
        <begin position="245"/>
        <end position="288"/>
    </location>
</feature>
<evidence type="ECO:0000313" key="5">
    <source>
        <dbReference type="EMBL" id="QOY51872.1"/>
    </source>
</evidence>
<dbReference type="SUPFAM" id="SSF101898">
    <property type="entry name" value="NHL repeat"/>
    <property type="match status" value="1"/>
</dbReference>
<keyword evidence="1" id="KW-0732">Signal</keyword>
<dbReference type="Gene3D" id="2.40.10.500">
    <property type="match status" value="1"/>
</dbReference>
<gene>
    <name evidence="5" type="ORF">HUE88_12350</name>
</gene>